<gene>
    <name evidence="1" type="ORF">ENJ12_02255</name>
</gene>
<reference evidence="1" key="1">
    <citation type="journal article" date="2020" name="mSystems">
        <title>Genome- and Community-Level Interaction Insights into Carbon Utilization and Element Cycling Functions of Hydrothermarchaeota in Hydrothermal Sediment.</title>
        <authorList>
            <person name="Zhou Z."/>
            <person name="Liu Y."/>
            <person name="Xu W."/>
            <person name="Pan J."/>
            <person name="Luo Z.H."/>
            <person name="Li M."/>
        </authorList>
    </citation>
    <scope>NUCLEOTIDE SEQUENCE [LARGE SCALE GENOMIC DNA]</scope>
    <source>
        <strain evidence="1">HyVt-458</strain>
    </source>
</reference>
<comment type="caution">
    <text evidence="1">The sequence shown here is derived from an EMBL/GenBank/DDBJ whole genome shotgun (WGS) entry which is preliminary data.</text>
</comment>
<feature type="non-terminal residue" evidence="1">
    <location>
        <position position="72"/>
    </location>
</feature>
<sequence length="72" mass="7917">MEIPDKAVAILAMTLAMGSVYADLAQELAAWQQEQEQALLQNGSSALEQMSVQPRLNLVVQRVKPMKPVQLP</sequence>
<dbReference type="EMBL" id="DRLF01000089">
    <property type="protein sequence ID" value="HEC05645.1"/>
    <property type="molecule type" value="Genomic_DNA"/>
</dbReference>
<dbReference type="AlphaFoldDB" id="A0A831WAW2"/>
<evidence type="ECO:0000313" key="1">
    <source>
        <dbReference type="EMBL" id="HEC05645.1"/>
    </source>
</evidence>
<name>A0A831WAW2_9GAMM</name>
<organism evidence="1">
    <name type="scientific">Thiolapillus brandeum</name>
    <dbReference type="NCBI Taxonomy" id="1076588"/>
    <lineage>
        <taxon>Bacteria</taxon>
        <taxon>Pseudomonadati</taxon>
        <taxon>Pseudomonadota</taxon>
        <taxon>Gammaproteobacteria</taxon>
        <taxon>Chromatiales</taxon>
        <taxon>Sedimenticolaceae</taxon>
        <taxon>Thiolapillus</taxon>
    </lineage>
</organism>
<proteinExistence type="predicted"/>
<dbReference type="Proteomes" id="UP000886339">
    <property type="component" value="Unassembled WGS sequence"/>
</dbReference>
<accession>A0A831WAW2</accession>
<protein>
    <submittedName>
        <fullName evidence="1">Uncharacterized protein</fullName>
    </submittedName>
</protein>